<dbReference type="AlphaFoldDB" id="A0AAV3PI42"/>
<dbReference type="GO" id="GO:0008270">
    <property type="term" value="F:zinc ion binding"/>
    <property type="evidence" value="ECO:0007669"/>
    <property type="project" value="UniProtKB-KW"/>
</dbReference>
<dbReference type="Proteomes" id="UP001454036">
    <property type="component" value="Unassembled WGS sequence"/>
</dbReference>
<organism evidence="6 7">
    <name type="scientific">Lithospermum erythrorhizon</name>
    <name type="common">Purple gromwell</name>
    <name type="synonym">Lithospermum officinale var. erythrorhizon</name>
    <dbReference type="NCBI Taxonomy" id="34254"/>
    <lineage>
        <taxon>Eukaryota</taxon>
        <taxon>Viridiplantae</taxon>
        <taxon>Streptophyta</taxon>
        <taxon>Embryophyta</taxon>
        <taxon>Tracheophyta</taxon>
        <taxon>Spermatophyta</taxon>
        <taxon>Magnoliopsida</taxon>
        <taxon>eudicotyledons</taxon>
        <taxon>Gunneridae</taxon>
        <taxon>Pentapetalae</taxon>
        <taxon>asterids</taxon>
        <taxon>lamiids</taxon>
        <taxon>Boraginales</taxon>
        <taxon>Boraginaceae</taxon>
        <taxon>Boraginoideae</taxon>
        <taxon>Lithospermeae</taxon>
        <taxon>Lithospermum</taxon>
    </lineage>
</organism>
<accession>A0AAV3PI42</accession>
<dbReference type="EMBL" id="BAABME010001506">
    <property type="protein sequence ID" value="GAA0149990.1"/>
    <property type="molecule type" value="Genomic_DNA"/>
</dbReference>
<dbReference type="SMART" id="SM00575">
    <property type="entry name" value="ZnF_PMZ"/>
    <property type="match status" value="1"/>
</dbReference>
<reference evidence="6 7" key="1">
    <citation type="submission" date="2024-01" db="EMBL/GenBank/DDBJ databases">
        <title>The complete chloroplast genome sequence of Lithospermum erythrorhizon: insights into the phylogenetic relationship among Boraginaceae species and the maternal lineages of purple gromwells.</title>
        <authorList>
            <person name="Okada T."/>
            <person name="Watanabe K."/>
        </authorList>
    </citation>
    <scope>NUCLEOTIDE SEQUENCE [LARGE SCALE GENOMIC DNA]</scope>
</reference>
<evidence type="ECO:0000313" key="6">
    <source>
        <dbReference type="EMBL" id="GAA0149990.1"/>
    </source>
</evidence>
<dbReference type="InterPro" id="IPR006564">
    <property type="entry name" value="Znf_PMZ"/>
</dbReference>
<evidence type="ECO:0000313" key="7">
    <source>
        <dbReference type="Proteomes" id="UP001454036"/>
    </source>
</evidence>
<evidence type="ECO:0000256" key="2">
    <source>
        <dbReference type="ARBA" id="ARBA00022771"/>
    </source>
</evidence>
<dbReference type="PROSITE" id="PS50966">
    <property type="entry name" value="ZF_SWIM"/>
    <property type="match status" value="1"/>
</dbReference>
<dbReference type="Pfam" id="PF04434">
    <property type="entry name" value="SWIM"/>
    <property type="match status" value="1"/>
</dbReference>
<proteinExistence type="predicted"/>
<dbReference type="InterPro" id="IPR007527">
    <property type="entry name" value="Znf_SWIM"/>
</dbReference>
<feature type="domain" description="SWIM-type" evidence="5">
    <location>
        <begin position="55"/>
        <end position="87"/>
    </location>
</feature>
<name>A0AAV3PI42_LITER</name>
<keyword evidence="2 4" id="KW-0863">Zinc-finger</keyword>
<sequence>MARIEEERETKEKRKGLVCPRVDELLKRRSKRSEEYIARSNGSPRYEVSSPNHNFIVNIEKKSCACGLWQLGGVPCVHAVCVYRALNKDPRKFVHEALLKTTFLEVYNHTLEPLNGPTMWTKAHILIFFHRISGCFRGDQKDVEE</sequence>
<keyword evidence="3" id="KW-0862">Zinc</keyword>
<evidence type="ECO:0000259" key="5">
    <source>
        <dbReference type="PROSITE" id="PS50966"/>
    </source>
</evidence>
<dbReference type="PANTHER" id="PTHR31973:SF187">
    <property type="entry name" value="MUTATOR TRANSPOSASE MUDRA PROTEIN"/>
    <property type="match status" value="1"/>
</dbReference>
<evidence type="ECO:0000256" key="1">
    <source>
        <dbReference type="ARBA" id="ARBA00022723"/>
    </source>
</evidence>
<dbReference type="PANTHER" id="PTHR31973">
    <property type="entry name" value="POLYPROTEIN, PUTATIVE-RELATED"/>
    <property type="match status" value="1"/>
</dbReference>
<comment type="caution">
    <text evidence="6">The sequence shown here is derived from an EMBL/GenBank/DDBJ whole genome shotgun (WGS) entry which is preliminary data.</text>
</comment>
<keyword evidence="7" id="KW-1185">Reference proteome</keyword>
<keyword evidence="1" id="KW-0479">Metal-binding</keyword>
<gene>
    <name evidence="6" type="ORF">LIER_09026</name>
</gene>
<evidence type="ECO:0000256" key="3">
    <source>
        <dbReference type="ARBA" id="ARBA00022833"/>
    </source>
</evidence>
<evidence type="ECO:0000256" key="4">
    <source>
        <dbReference type="PROSITE-ProRule" id="PRU00325"/>
    </source>
</evidence>
<protein>
    <recommendedName>
        <fullName evidence="5">SWIM-type domain-containing protein</fullName>
    </recommendedName>
</protein>